<name>A0AAW4FN35_9HYPH</name>
<keyword evidence="2" id="KW-0732">Signal</keyword>
<dbReference type="RefSeq" id="WP_025424698.1">
    <property type="nucleotide sequence ID" value="NZ_CP083370.1"/>
</dbReference>
<feature type="signal peptide" evidence="2">
    <location>
        <begin position="1"/>
        <end position="29"/>
    </location>
</feature>
<proteinExistence type="predicted"/>
<gene>
    <name evidence="3" type="ORF">GFB56_17810</name>
</gene>
<feature type="chain" id="PRO_5043666276" evidence="2">
    <location>
        <begin position="30"/>
        <end position="313"/>
    </location>
</feature>
<evidence type="ECO:0000256" key="2">
    <source>
        <dbReference type="SAM" id="SignalP"/>
    </source>
</evidence>
<keyword evidence="4" id="KW-1185">Reference proteome</keyword>
<dbReference type="EMBL" id="WXFA01000010">
    <property type="protein sequence ID" value="MBM3092653.1"/>
    <property type="molecule type" value="Genomic_DNA"/>
</dbReference>
<feature type="region of interest" description="Disordered" evidence="1">
    <location>
        <begin position="155"/>
        <end position="191"/>
    </location>
</feature>
<organism evidence="3 4">
    <name type="scientific">Ensifer canadensis</name>
    <dbReference type="NCBI Taxonomy" id="555315"/>
    <lineage>
        <taxon>Bacteria</taxon>
        <taxon>Pseudomonadati</taxon>
        <taxon>Pseudomonadota</taxon>
        <taxon>Alphaproteobacteria</taxon>
        <taxon>Hyphomicrobiales</taxon>
        <taxon>Rhizobiaceae</taxon>
        <taxon>Sinorhizobium/Ensifer group</taxon>
        <taxon>Ensifer</taxon>
    </lineage>
</organism>
<sequence>MTIAVSKLRAGPFSAILAACMLISLPAQSQALTDDLTTGTLTGTCESLIVAGEDWTSQCDGMLVQSVYPDGRSGFTVFLKSGVAVTFRGREAEKPDPDSQLQSVNRIVVDPGKEAAEFEMKEVAGGCGYTNPFKGEAMTVCEATDIGKSQYALQFRSDGKPPQMERDGSDQDEAKRESSEQKFQVGSWTGDPLDGGRKGCLMSKNVDRKVALILYADRNQAFHLSLFNNSWNLTEKSASAGDLRIGGKAFAVRGVDIRTPHLLTVHVGADRDALQSALAQSAELTFRSAGAAQTRVDLAGADEAIKALNACVK</sequence>
<accession>A0AAW4FN35</accession>
<evidence type="ECO:0000313" key="4">
    <source>
        <dbReference type="Proteomes" id="UP000744980"/>
    </source>
</evidence>
<protein>
    <submittedName>
        <fullName evidence="3">Uncharacterized protein</fullName>
    </submittedName>
</protein>
<dbReference type="AlphaFoldDB" id="A0AAW4FN35"/>
<reference evidence="3 4" key="1">
    <citation type="submission" date="2020-01" db="EMBL/GenBank/DDBJ databases">
        <title>Draft genome assembly of Ensifer adhaerens T173.</title>
        <authorList>
            <person name="Craig J.E."/>
            <person name="Stinchcombe J.R."/>
        </authorList>
    </citation>
    <scope>NUCLEOTIDE SEQUENCE [LARGE SCALE GENOMIC DNA]</scope>
    <source>
        <strain evidence="3 4">T173</strain>
    </source>
</reference>
<comment type="caution">
    <text evidence="3">The sequence shown here is derived from an EMBL/GenBank/DDBJ whole genome shotgun (WGS) entry which is preliminary data.</text>
</comment>
<evidence type="ECO:0000313" key="3">
    <source>
        <dbReference type="EMBL" id="MBM3092653.1"/>
    </source>
</evidence>
<feature type="compositionally biased region" description="Basic and acidic residues" evidence="1">
    <location>
        <begin position="157"/>
        <end position="180"/>
    </location>
</feature>
<evidence type="ECO:0000256" key="1">
    <source>
        <dbReference type="SAM" id="MobiDB-lite"/>
    </source>
</evidence>
<dbReference type="PROSITE" id="PS51257">
    <property type="entry name" value="PROKAR_LIPOPROTEIN"/>
    <property type="match status" value="1"/>
</dbReference>
<dbReference type="Proteomes" id="UP000744980">
    <property type="component" value="Unassembled WGS sequence"/>
</dbReference>